<protein>
    <submittedName>
        <fullName evidence="1">Uncharacterized protein</fullName>
    </submittedName>
</protein>
<reference evidence="1" key="2">
    <citation type="journal article" date="2015" name="Data Brief">
        <title>Shoot transcriptome of the giant reed, Arundo donax.</title>
        <authorList>
            <person name="Barrero R.A."/>
            <person name="Guerrero F.D."/>
            <person name="Moolhuijzen P."/>
            <person name="Goolsby J.A."/>
            <person name="Tidwell J."/>
            <person name="Bellgard S.E."/>
            <person name="Bellgard M.I."/>
        </authorList>
    </citation>
    <scope>NUCLEOTIDE SEQUENCE</scope>
    <source>
        <tissue evidence="1">Shoot tissue taken approximately 20 cm above the soil surface</tissue>
    </source>
</reference>
<evidence type="ECO:0000313" key="1">
    <source>
        <dbReference type="EMBL" id="JAE32339.1"/>
    </source>
</evidence>
<organism evidence="1">
    <name type="scientific">Arundo donax</name>
    <name type="common">Giant reed</name>
    <name type="synonym">Donax arundinaceus</name>
    <dbReference type="NCBI Taxonomy" id="35708"/>
    <lineage>
        <taxon>Eukaryota</taxon>
        <taxon>Viridiplantae</taxon>
        <taxon>Streptophyta</taxon>
        <taxon>Embryophyta</taxon>
        <taxon>Tracheophyta</taxon>
        <taxon>Spermatophyta</taxon>
        <taxon>Magnoliopsida</taxon>
        <taxon>Liliopsida</taxon>
        <taxon>Poales</taxon>
        <taxon>Poaceae</taxon>
        <taxon>PACMAD clade</taxon>
        <taxon>Arundinoideae</taxon>
        <taxon>Arundineae</taxon>
        <taxon>Arundo</taxon>
    </lineage>
</organism>
<dbReference type="AlphaFoldDB" id="A0A0A9H952"/>
<name>A0A0A9H952_ARUDO</name>
<sequence>MLVIGHFTFIDTIIWYYSCHMKLLTFRETETKE</sequence>
<accession>A0A0A9H952</accession>
<proteinExistence type="predicted"/>
<dbReference type="EMBL" id="GBRH01165557">
    <property type="protein sequence ID" value="JAE32339.1"/>
    <property type="molecule type" value="Transcribed_RNA"/>
</dbReference>
<reference evidence="1" key="1">
    <citation type="submission" date="2014-09" db="EMBL/GenBank/DDBJ databases">
        <authorList>
            <person name="Magalhaes I.L.F."/>
            <person name="Oliveira U."/>
            <person name="Santos F.R."/>
            <person name="Vidigal T.H.D.A."/>
            <person name="Brescovit A.D."/>
            <person name="Santos A.J."/>
        </authorList>
    </citation>
    <scope>NUCLEOTIDE SEQUENCE</scope>
    <source>
        <tissue evidence="1">Shoot tissue taken approximately 20 cm above the soil surface</tissue>
    </source>
</reference>